<evidence type="ECO:0000313" key="2">
    <source>
        <dbReference type="Proteomes" id="UP000198211"/>
    </source>
</evidence>
<gene>
    <name evidence="1" type="ORF">PHMEG_00041525</name>
</gene>
<organism evidence="1 2">
    <name type="scientific">Phytophthora megakarya</name>
    <dbReference type="NCBI Taxonomy" id="4795"/>
    <lineage>
        <taxon>Eukaryota</taxon>
        <taxon>Sar</taxon>
        <taxon>Stramenopiles</taxon>
        <taxon>Oomycota</taxon>
        <taxon>Peronosporomycetes</taxon>
        <taxon>Peronosporales</taxon>
        <taxon>Peronosporaceae</taxon>
        <taxon>Phytophthora</taxon>
    </lineage>
</organism>
<accession>A0A225UE32</accession>
<dbReference type="AlphaFoldDB" id="A0A225UE32"/>
<proteinExistence type="predicted"/>
<evidence type="ECO:0000313" key="1">
    <source>
        <dbReference type="EMBL" id="OWY90369.1"/>
    </source>
</evidence>
<keyword evidence="2" id="KW-1185">Reference proteome</keyword>
<name>A0A225UE32_9STRA</name>
<dbReference type="Proteomes" id="UP000198211">
    <property type="component" value="Unassembled WGS sequence"/>
</dbReference>
<comment type="caution">
    <text evidence="1">The sequence shown here is derived from an EMBL/GenBank/DDBJ whole genome shotgun (WGS) entry which is preliminary data.</text>
</comment>
<dbReference type="EMBL" id="NBNE01023120">
    <property type="protein sequence ID" value="OWY90369.1"/>
    <property type="molecule type" value="Genomic_DNA"/>
</dbReference>
<protein>
    <submittedName>
        <fullName evidence="1">Uncharacterized protein</fullName>
    </submittedName>
</protein>
<reference evidence="2" key="1">
    <citation type="submission" date="2017-03" db="EMBL/GenBank/DDBJ databases">
        <title>Phytopthora megakarya and P. palmivora, two closely related causual agents of cacao black pod achieved similar genome size and gene model numbers by different mechanisms.</title>
        <authorList>
            <person name="Ali S."/>
            <person name="Shao J."/>
            <person name="Larry D.J."/>
            <person name="Kronmiller B."/>
            <person name="Shen D."/>
            <person name="Strem M.D."/>
            <person name="Melnick R.L."/>
            <person name="Guiltinan M.J."/>
            <person name="Tyler B.M."/>
            <person name="Meinhardt L.W."/>
            <person name="Bailey B.A."/>
        </authorList>
    </citation>
    <scope>NUCLEOTIDE SEQUENCE [LARGE SCALE GENOMIC DNA]</scope>
    <source>
        <strain evidence="2">zdho120</strain>
    </source>
</reference>
<sequence length="187" mass="20740">METHFDSISLRDGEVTSAIDIVLLTDVLKKNGEEHLYETIMELSVHVEEAPLVIFGWQNVEAFVQAIEAARTEADAGGEPLPDDPLKLLVTVQNFKEALLEYARISEAPVRLDTTCLLCSLAQSMQVTAELRTLDLDPWIQRIIAVGVPNTLVGVPNALPVACVYVPRPRFNTLDRASRQYPNSLWG</sequence>
<dbReference type="OrthoDB" id="114222at2759"/>